<protein>
    <submittedName>
        <fullName evidence="2">METTL5 family protein</fullName>
    </submittedName>
</protein>
<reference evidence="2 3" key="1">
    <citation type="journal article" date="2019" name="Int. J. Syst. Evol. Microbiol.">
        <title>The Global Catalogue of Microorganisms (GCM) 10K type strain sequencing project: providing services to taxonomists for standard genome sequencing and annotation.</title>
        <authorList>
            <consortium name="The Broad Institute Genomics Platform"/>
            <consortium name="The Broad Institute Genome Sequencing Center for Infectious Disease"/>
            <person name="Wu L."/>
            <person name="Ma J."/>
        </authorList>
    </citation>
    <scope>NUCLEOTIDE SEQUENCE [LARGE SCALE GENOMIC DNA]</scope>
    <source>
        <strain evidence="2 3">CGMCC 1.12125</strain>
    </source>
</reference>
<dbReference type="CDD" id="cd02440">
    <property type="entry name" value="AdoMet_MTases"/>
    <property type="match status" value="1"/>
</dbReference>
<dbReference type="GO" id="GO:0016740">
    <property type="term" value="F:transferase activity"/>
    <property type="evidence" value="ECO:0007669"/>
    <property type="project" value="UniProtKB-ARBA"/>
</dbReference>
<accession>A0ABD6CED1</accession>
<evidence type="ECO:0000313" key="3">
    <source>
        <dbReference type="Proteomes" id="UP001597119"/>
    </source>
</evidence>
<feature type="domain" description="Methyltransferase small" evidence="1">
    <location>
        <begin position="46"/>
        <end position="142"/>
    </location>
</feature>
<name>A0ABD6CED1_9EURY</name>
<dbReference type="PANTHER" id="PTHR23290:SF0">
    <property type="entry name" value="RRNA N6-ADENOSINE-METHYLTRANSFERASE METTL5"/>
    <property type="match status" value="1"/>
</dbReference>
<dbReference type="InterPro" id="IPR029063">
    <property type="entry name" value="SAM-dependent_MTases_sf"/>
</dbReference>
<gene>
    <name evidence="2" type="ORF">ACFR9U_17340</name>
</gene>
<dbReference type="EMBL" id="JBHUDJ010000014">
    <property type="protein sequence ID" value="MFD1588746.1"/>
    <property type="molecule type" value="Genomic_DNA"/>
</dbReference>
<evidence type="ECO:0000259" key="1">
    <source>
        <dbReference type="Pfam" id="PF05175"/>
    </source>
</evidence>
<comment type="caution">
    <text evidence="2">The sequence shown here is derived from an EMBL/GenBank/DDBJ whole genome shotgun (WGS) entry which is preliminary data.</text>
</comment>
<sequence>MSTKSALAQRLAIVAGFEDPDVSLEQYRTPPELAAHLVHTADLQGDVEDRTVLDLGCGTGMLALGAALRGPTHVVGLDVDPAPLRTARDNERKVATATDVEWVRADATRASLCPDGETTVVMNPPFGAQSGNEHADRAFLATTAEIADVSYSIHNAGSDEFVESFAADNGGEVTHAFRAEFDLPHQYDHHTEARRTIDAEVFRIEWA</sequence>
<dbReference type="PANTHER" id="PTHR23290">
    <property type="entry name" value="RRNA N6-ADENOSINE-METHYLTRANSFERASE METTL5"/>
    <property type="match status" value="1"/>
</dbReference>
<dbReference type="Gene3D" id="3.40.50.150">
    <property type="entry name" value="Vaccinia Virus protein VP39"/>
    <property type="match status" value="1"/>
</dbReference>
<dbReference type="InterPro" id="IPR051720">
    <property type="entry name" value="rRNA_MeTrfase/Polyamine_Synth"/>
</dbReference>
<dbReference type="AlphaFoldDB" id="A0ABD6CED1"/>
<proteinExistence type="predicted"/>
<keyword evidence="3" id="KW-1185">Reference proteome</keyword>
<evidence type="ECO:0000313" key="2">
    <source>
        <dbReference type="EMBL" id="MFD1588746.1"/>
    </source>
</evidence>
<dbReference type="SUPFAM" id="SSF53335">
    <property type="entry name" value="S-adenosyl-L-methionine-dependent methyltransferases"/>
    <property type="match status" value="1"/>
</dbReference>
<dbReference type="RefSeq" id="WP_247378403.1">
    <property type="nucleotide sequence ID" value="NZ_JALLGV010000005.1"/>
</dbReference>
<dbReference type="Pfam" id="PF05175">
    <property type="entry name" value="MTS"/>
    <property type="match status" value="1"/>
</dbReference>
<dbReference type="InterPro" id="IPR007848">
    <property type="entry name" value="Small_mtfrase_dom"/>
</dbReference>
<organism evidence="2 3">
    <name type="scientific">Halorientalis brevis</name>
    <dbReference type="NCBI Taxonomy" id="1126241"/>
    <lineage>
        <taxon>Archaea</taxon>
        <taxon>Methanobacteriati</taxon>
        <taxon>Methanobacteriota</taxon>
        <taxon>Stenosarchaea group</taxon>
        <taxon>Halobacteria</taxon>
        <taxon>Halobacteriales</taxon>
        <taxon>Haloarculaceae</taxon>
        <taxon>Halorientalis</taxon>
    </lineage>
</organism>
<dbReference type="Proteomes" id="UP001597119">
    <property type="component" value="Unassembled WGS sequence"/>
</dbReference>